<dbReference type="Proteomes" id="UP001249851">
    <property type="component" value="Unassembled WGS sequence"/>
</dbReference>
<proteinExistence type="predicted"/>
<keyword evidence="3" id="KW-1185">Reference proteome</keyword>
<evidence type="ECO:0000259" key="1">
    <source>
        <dbReference type="PROSITE" id="PS50878"/>
    </source>
</evidence>
<keyword evidence="2" id="KW-0548">Nucleotidyltransferase</keyword>
<comment type="caution">
    <text evidence="2">The sequence shown here is derived from an EMBL/GenBank/DDBJ whole genome shotgun (WGS) entry which is preliminary data.</text>
</comment>
<keyword evidence="2" id="KW-0808">Transferase</keyword>
<dbReference type="GO" id="GO:0003964">
    <property type="term" value="F:RNA-directed DNA polymerase activity"/>
    <property type="evidence" value="ECO:0007669"/>
    <property type="project" value="UniProtKB-KW"/>
</dbReference>
<dbReference type="PANTHER" id="PTHR33332">
    <property type="entry name" value="REVERSE TRANSCRIPTASE DOMAIN-CONTAINING PROTEIN"/>
    <property type="match status" value="1"/>
</dbReference>
<protein>
    <submittedName>
        <fullName evidence="2">RNA-directed DNA polymerase from mobile element jockey</fullName>
    </submittedName>
</protein>
<dbReference type="InterPro" id="IPR000477">
    <property type="entry name" value="RT_dom"/>
</dbReference>
<sequence>MEGFTLTRSLPGIYEDLDCKQFAAAGMSMQHAIAYVIHLVLEALDSGSCSARFFFADFRKGFDLIEHTILLSELHSSNLHPCLVRWIDAFLAGRSQSVCIGSDFSNIRPLNGGIPQGTKLGHVLFSVMVNDLVNTWSKHAKYVDDLTILEIIPRNSPSYLNCIVDDIRCFSHCNNMRLNPVKCKAMAIDFLDYNSCTWRPICTGRVVIERFKSFKLLGVYVSQDLTWGVHCDYIIKKANRCVYALRSLKKCGVPTSDLITVYWSLIQSVIEYASAVFANLPKYLSDALEGIQKRPLRIILPNLHYDEALILSGLLSLEDHRAAACE</sequence>
<name>A0AAD9V5T3_ACRCE</name>
<reference evidence="2" key="2">
    <citation type="journal article" date="2023" name="Science">
        <title>Genomic signatures of disease resistance in endangered staghorn corals.</title>
        <authorList>
            <person name="Vollmer S.V."/>
            <person name="Selwyn J.D."/>
            <person name="Despard B.A."/>
            <person name="Roesel C.L."/>
        </authorList>
    </citation>
    <scope>NUCLEOTIDE SEQUENCE</scope>
    <source>
        <strain evidence="2">K2</strain>
    </source>
</reference>
<dbReference type="AlphaFoldDB" id="A0AAD9V5T3"/>
<organism evidence="2 3">
    <name type="scientific">Acropora cervicornis</name>
    <name type="common">Staghorn coral</name>
    <dbReference type="NCBI Taxonomy" id="6130"/>
    <lineage>
        <taxon>Eukaryota</taxon>
        <taxon>Metazoa</taxon>
        <taxon>Cnidaria</taxon>
        <taxon>Anthozoa</taxon>
        <taxon>Hexacorallia</taxon>
        <taxon>Scleractinia</taxon>
        <taxon>Astrocoeniina</taxon>
        <taxon>Acroporidae</taxon>
        <taxon>Acropora</taxon>
    </lineage>
</organism>
<feature type="domain" description="Reverse transcriptase" evidence="1">
    <location>
        <begin position="1"/>
        <end position="221"/>
    </location>
</feature>
<accession>A0AAD9V5T3</accession>
<reference evidence="2" key="1">
    <citation type="journal article" date="2023" name="G3 (Bethesda)">
        <title>Whole genome assembly and annotation of the endangered Caribbean coral Acropora cervicornis.</title>
        <authorList>
            <person name="Selwyn J.D."/>
            <person name="Vollmer S.V."/>
        </authorList>
    </citation>
    <scope>NUCLEOTIDE SEQUENCE</scope>
    <source>
        <strain evidence="2">K2</strain>
    </source>
</reference>
<evidence type="ECO:0000313" key="3">
    <source>
        <dbReference type="Proteomes" id="UP001249851"/>
    </source>
</evidence>
<keyword evidence="2" id="KW-0695">RNA-directed DNA polymerase</keyword>
<dbReference type="Pfam" id="PF00078">
    <property type="entry name" value="RVT_1"/>
    <property type="match status" value="1"/>
</dbReference>
<dbReference type="PROSITE" id="PS50878">
    <property type="entry name" value="RT_POL"/>
    <property type="match status" value="1"/>
</dbReference>
<evidence type="ECO:0000313" key="2">
    <source>
        <dbReference type="EMBL" id="KAK2562323.1"/>
    </source>
</evidence>
<gene>
    <name evidence="2" type="ORF">P5673_014596</name>
</gene>
<dbReference type="EMBL" id="JARQWQ010000029">
    <property type="protein sequence ID" value="KAK2562323.1"/>
    <property type="molecule type" value="Genomic_DNA"/>
</dbReference>